<dbReference type="EMBL" id="QEWP01000004">
    <property type="protein sequence ID" value="PWD99996.1"/>
    <property type="molecule type" value="Genomic_DNA"/>
</dbReference>
<dbReference type="PANTHER" id="PTHR38113:SF2">
    <property type="entry name" value="DUF2293 DOMAIN-CONTAINING PROTEIN"/>
    <property type="match status" value="1"/>
</dbReference>
<protein>
    <submittedName>
        <fullName evidence="2">DUF2293 domain-containing protein</fullName>
    </submittedName>
</protein>
<comment type="caution">
    <text evidence="2">The sequence shown here is derived from an EMBL/GenBank/DDBJ whole genome shotgun (WGS) entry which is preliminary data.</text>
</comment>
<keyword evidence="3" id="KW-1185">Reference proteome</keyword>
<dbReference type="OrthoDB" id="258268at2"/>
<proteinExistence type="predicted"/>
<dbReference type="InterPro" id="IPR018744">
    <property type="entry name" value="DUF2293"/>
</dbReference>
<name>A0A2U2BAE1_9BACT</name>
<dbReference type="RefSeq" id="WP_109263620.1">
    <property type="nucleotide sequence ID" value="NZ_QEWP01000004.1"/>
</dbReference>
<dbReference type="PANTHER" id="PTHR38113">
    <property type="match status" value="1"/>
</dbReference>
<evidence type="ECO:0000313" key="2">
    <source>
        <dbReference type="EMBL" id="PWD99996.1"/>
    </source>
</evidence>
<dbReference type="Pfam" id="PF10056">
    <property type="entry name" value="DUF2293"/>
    <property type="match status" value="1"/>
</dbReference>
<evidence type="ECO:0000313" key="3">
    <source>
        <dbReference type="Proteomes" id="UP000244956"/>
    </source>
</evidence>
<feature type="domain" description="DUF2293" evidence="1">
    <location>
        <begin position="123"/>
        <end position="206"/>
    </location>
</feature>
<organism evidence="2 3">
    <name type="scientific">Marinilabilia rubra</name>
    <dbReference type="NCBI Taxonomy" id="2162893"/>
    <lineage>
        <taxon>Bacteria</taxon>
        <taxon>Pseudomonadati</taxon>
        <taxon>Bacteroidota</taxon>
        <taxon>Bacteroidia</taxon>
        <taxon>Marinilabiliales</taxon>
        <taxon>Marinilabiliaceae</taxon>
        <taxon>Marinilabilia</taxon>
    </lineage>
</organism>
<reference evidence="2 3" key="1">
    <citation type="submission" date="2018-05" db="EMBL/GenBank/DDBJ databases">
        <title>Marinilabilia rubrum sp. nov., isolated from saltern sediment.</title>
        <authorList>
            <person name="Zhang R."/>
        </authorList>
    </citation>
    <scope>NUCLEOTIDE SEQUENCE [LARGE SCALE GENOMIC DNA]</scope>
    <source>
        <strain evidence="2 3">WTE16</strain>
    </source>
</reference>
<dbReference type="AlphaFoldDB" id="A0A2U2BAE1"/>
<sequence>MTENQNIFTPGPNNSLLNHYGEKVTPPKGWTFLPAGDAGLTRKITSQGTFWRVQIKKGRRYISKGIWAPSEIINIARRELEATRQTDEYKKSREYAAQRREKKQLEYKEYFLKAVLTYLSFHPSHKETEKTIAKAVTKHAIPIGSGTVARTSMLPIEERASRAVIAWMRHNTTVYDQLSIKRIKGERRRVRRLLAEQSTRILSKYRNGLPPDVNCPLQNALKSINNSNS</sequence>
<gene>
    <name evidence="2" type="ORF">DDZ16_06435</name>
</gene>
<dbReference type="Proteomes" id="UP000244956">
    <property type="component" value="Unassembled WGS sequence"/>
</dbReference>
<evidence type="ECO:0000259" key="1">
    <source>
        <dbReference type="Pfam" id="PF10056"/>
    </source>
</evidence>
<accession>A0A2U2BAE1</accession>